<dbReference type="EMBL" id="CP043494">
    <property type="protein sequence ID" value="WNG44738.1"/>
    <property type="molecule type" value="Genomic_DNA"/>
</dbReference>
<name>A0ABY9WLY7_9BACT</name>
<protein>
    <submittedName>
        <fullName evidence="1">Uncharacterized protein</fullName>
    </submittedName>
</protein>
<evidence type="ECO:0000313" key="1">
    <source>
        <dbReference type="EMBL" id="WNG44738.1"/>
    </source>
</evidence>
<proteinExistence type="predicted"/>
<organism evidence="1 2">
    <name type="scientific">Archangium minus</name>
    <dbReference type="NCBI Taxonomy" id="83450"/>
    <lineage>
        <taxon>Bacteria</taxon>
        <taxon>Pseudomonadati</taxon>
        <taxon>Myxococcota</taxon>
        <taxon>Myxococcia</taxon>
        <taxon>Myxococcales</taxon>
        <taxon>Cystobacterineae</taxon>
        <taxon>Archangiaceae</taxon>
        <taxon>Archangium</taxon>
    </lineage>
</organism>
<dbReference type="Proteomes" id="UP001611383">
    <property type="component" value="Chromosome"/>
</dbReference>
<accession>A0ABY9WLY7</accession>
<keyword evidence="2" id="KW-1185">Reference proteome</keyword>
<sequence>MMMKIRDAQLRVLERTRFQQFVLEMMTHLRTHLPEELASLPDWELGEEIEGCLGLAATYGITSRRDCARYLALAACFGWSFDTELEWPAQMLQDPTSSPSVRLERVHERCLQQLDQEATTSAYRREPEIGIRRLVGTTRGA</sequence>
<reference evidence="1 2" key="1">
    <citation type="submission" date="2019-08" db="EMBL/GenBank/DDBJ databases">
        <title>Archangium and Cystobacter genomes.</title>
        <authorList>
            <person name="Chen I.-C.K."/>
            <person name="Wielgoss S."/>
        </authorList>
    </citation>
    <scope>NUCLEOTIDE SEQUENCE [LARGE SCALE GENOMIC DNA]</scope>
    <source>
        <strain evidence="1 2">Cbm 6</strain>
    </source>
</reference>
<dbReference type="RefSeq" id="WP_395818177.1">
    <property type="nucleotide sequence ID" value="NZ_CP043494.1"/>
</dbReference>
<gene>
    <name evidence="1" type="ORF">F0U60_12030</name>
</gene>
<evidence type="ECO:0000313" key="2">
    <source>
        <dbReference type="Proteomes" id="UP001611383"/>
    </source>
</evidence>